<organism evidence="3 4">
    <name type="scientific">Arthrobacter glacialis</name>
    <dbReference type="NCBI Taxonomy" id="1664"/>
    <lineage>
        <taxon>Bacteria</taxon>
        <taxon>Bacillati</taxon>
        <taxon>Actinomycetota</taxon>
        <taxon>Actinomycetes</taxon>
        <taxon>Micrococcales</taxon>
        <taxon>Micrococcaceae</taxon>
        <taxon>Arthrobacter</taxon>
    </lineage>
</organism>
<dbReference type="SMART" id="SM00507">
    <property type="entry name" value="HNHc"/>
    <property type="match status" value="1"/>
</dbReference>
<reference evidence="3 4" key="1">
    <citation type="submission" date="2018-01" db="EMBL/GenBank/DDBJ databases">
        <title>Arthrobacter sp. nov., from glaciers in China.</title>
        <authorList>
            <person name="Liu Q."/>
            <person name="Xin Y.-H."/>
        </authorList>
    </citation>
    <scope>NUCLEOTIDE SEQUENCE [LARGE SCALE GENOMIC DNA]</scope>
    <source>
        <strain evidence="3 4">HLT2-12-2</strain>
    </source>
</reference>
<gene>
    <name evidence="3" type="ORF">CVS27_00815</name>
</gene>
<dbReference type="AlphaFoldDB" id="A0A2S4A104"/>
<dbReference type="PANTHER" id="PTHR33877">
    <property type="entry name" value="SLL1193 PROTEIN"/>
    <property type="match status" value="1"/>
</dbReference>
<dbReference type="InterPro" id="IPR002711">
    <property type="entry name" value="HNH"/>
</dbReference>
<feature type="transmembrane region" description="Helical" evidence="1">
    <location>
        <begin position="28"/>
        <end position="44"/>
    </location>
</feature>
<name>A0A2S4A104_ARTGL</name>
<dbReference type="GO" id="GO:0004519">
    <property type="term" value="F:endonuclease activity"/>
    <property type="evidence" value="ECO:0007669"/>
    <property type="project" value="UniProtKB-KW"/>
</dbReference>
<keyword evidence="3" id="KW-0540">Nuclease</keyword>
<evidence type="ECO:0000259" key="2">
    <source>
        <dbReference type="SMART" id="SM00507"/>
    </source>
</evidence>
<keyword evidence="1" id="KW-1133">Transmembrane helix</keyword>
<dbReference type="CDD" id="cd00085">
    <property type="entry name" value="HNHc"/>
    <property type="match status" value="1"/>
</dbReference>
<keyword evidence="3" id="KW-0255">Endonuclease</keyword>
<dbReference type="RefSeq" id="WP_103463844.1">
    <property type="nucleotide sequence ID" value="NZ_PPXC01000001.1"/>
</dbReference>
<dbReference type="GO" id="GO:0003676">
    <property type="term" value="F:nucleic acid binding"/>
    <property type="evidence" value="ECO:0007669"/>
    <property type="project" value="InterPro"/>
</dbReference>
<keyword evidence="3" id="KW-0378">Hydrolase</keyword>
<feature type="domain" description="HNH nuclease" evidence="2">
    <location>
        <begin position="268"/>
        <end position="326"/>
    </location>
</feature>
<protein>
    <submittedName>
        <fullName evidence="3">HNH endonuclease</fullName>
    </submittedName>
</protein>
<dbReference type="Gene3D" id="1.10.30.50">
    <property type="match status" value="1"/>
</dbReference>
<keyword evidence="1" id="KW-0812">Transmembrane</keyword>
<evidence type="ECO:0000313" key="3">
    <source>
        <dbReference type="EMBL" id="POH75186.1"/>
    </source>
</evidence>
<accession>A0A2S4A104</accession>
<dbReference type="GO" id="GO:0008270">
    <property type="term" value="F:zinc ion binding"/>
    <property type="evidence" value="ECO:0007669"/>
    <property type="project" value="InterPro"/>
</dbReference>
<dbReference type="Pfam" id="PF01844">
    <property type="entry name" value="HNH"/>
    <property type="match status" value="1"/>
</dbReference>
<evidence type="ECO:0000313" key="4">
    <source>
        <dbReference type="Proteomes" id="UP000237061"/>
    </source>
</evidence>
<dbReference type="InterPro" id="IPR052892">
    <property type="entry name" value="NA-targeting_endonuclease"/>
</dbReference>
<dbReference type="PANTHER" id="PTHR33877:SF1">
    <property type="entry name" value="TYPE IV METHYL-DIRECTED RESTRICTION ENZYME ECOKMCRA"/>
    <property type="match status" value="1"/>
</dbReference>
<dbReference type="Proteomes" id="UP000237061">
    <property type="component" value="Unassembled WGS sequence"/>
</dbReference>
<evidence type="ECO:0000256" key="1">
    <source>
        <dbReference type="SAM" id="Phobius"/>
    </source>
</evidence>
<sequence>MPKPLYITLLIVLPLCLGGITGNGAVTFFTLVLVLISSPIIWKIRKRRYFNSEQFQGLRTEVASVVAEHNEVVSYVAEIRSEGSFELGASSTGEYAHLATFENNSAWNNRRDRNVAEYEPHVHNGSLQIVRSASVDPIKYLMKYFSIKADQETLADVQRVAEDISRLEEAVANVKGREAEITARINPPAFILKRYADDFWNQVGVHLSPITVPYPHYKFQYTSAGGNSGQATSIKLDARTLEALSATLVEKIRWAKSAAGQRALMTAHLRGWIKARDNHTCQNPGCGVSVAAEPHLLLEVDHIMPVSKGGLSIPENLLTLCWRCNRTKGAKVVV</sequence>
<keyword evidence="4" id="KW-1185">Reference proteome</keyword>
<dbReference type="EMBL" id="PPXC01000001">
    <property type="protein sequence ID" value="POH75186.1"/>
    <property type="molecule type" value="Genomic_DNA"/>
</dbReference>
<proteinExistence type="predicted"/>
<comment type="caution">
    <text evidence="3">The sequence shown here is derived from an EMBL/GenBank/DDBJ whole genome shotgun (WGS) entry which is preliminary data.</text>
</comment>
<dbReference type="InterPro" id="IPR003615">
    <property type="entry name" value="HNH_nuc"/>
</dbReference>
<keyword evidence="1" id="KW-0472">Membrane</keyword>